<sequence>MCNKISCINTGFKGSIATKALKNPHLQVYFN</sequence>
<reference evidence="1" key="1">
    <citation type="submission" date="2018-02" db="EMBL/GenBank/DDBJ databases">
        <title>Rhizophora mucronata_Transcriptome.</title>
        <authorList>
            <person name="Meera S.P."/>
            <person name="Sreeshan A."/>
            <person name="Augustine A."/>
        </authorList>
    </citation>
    <scope>NUCLEOTIDE SEQUENCE</scope>
    <source>
        <tissue evidence="1">Leaf</tissue>
    </source>
</reference>
<evidence type="ECO:0000313" key="1">
    <source>
        <dbReference type="EMBL" id="MBX46814.1"/>
    </source>
</evidence>
<accession>A0A2P2NWE4</accession>
<proteinExistence type="predicted"/>
<protein>
    <submittedName>
        <fullName evidence="1">Uncharacterized protein</fullName>
    </submittedName>
</protein>
<name>A0A2P2NWE4_RHIMU</name>
<organism evidence="1">
    <name type="scientific">Rhizophora mucronata</name>
    <name type="common">Asiatic mangrove</name>
    <dbReference type="NCBI Taxonomy" id="61149"/>
    <lineage>
        <taxon>Eukaryota</taxon>
        <taxon>Viridiplantae</taxon>
        <taxon>Streptophyta</taxon>
        <taxon>Embryophyta</taxon>
        <taxon>Tracheophyta</taxon>
        <taxon>Spermatophyta</taxon>
        <taxon>Magnoliopsida</taxon>
        <taxon>eudicotyledons</taxon>
        <taxon>Gunneridae</taxon>
        <taxon>Pentapetalae</taxon>
        <taxon>rosids</taxon>
        <taxon>fabids</taxon>
        <taxon>Malpighiales</taxon>
        <taxon>Rhizophoraceae</taxon>
        <taxon>Rhizophora</taxon>
    </lineage>
</organism>
<dbReference type="EMBL" id="GGEC01066330">
    <property type="protein sequence ID" value="MBX46814.1"/>
    <property type="molecule type" value="Transcribed_RNA"/>
</dbReference>
<dbReference type="AlphaFoldDB" id="A0A2P2NWE4"/>